<dbReference type="Gene3D" id="3.40.50.300">
    <property type="entry name" value="P-loop containing nucleotide triphosphate hydrolases"/>
    <property type="match status" value="1"/>
</dbReference>
<protein>
    <recommendedName>
        <fullName evidence="4">Bacterial type II secretion system protein E domain-containing protein</fullName>
    </recommendedName>
</protein>
<gene>
    <name evidence="5" type="ORF">A3J46_03360</name>
</gene>
<dbReference type="PROSITE" id="PS00662">
    <property type="entry name" value="T2SP_E"/>
    <property type="match status" value="1"/>
</dbReference>
<keyword evidence="3" id="KW-0067">ATP-binding</keyword>
<dbReference type="GO" id="GO:0005886">
    <property type="term" value="C:plasma membrane"/>
    <property type="evidence" value="ECO:0007669"/>
    <property type="project" value="TreeGrafter"/>
</dbReference>
<evidence type="ECO:0000259" key="4">
    <source>
        <dbReference type="PROSITE" id="PS00662"/>
    </source>
</evidence>
<dbReference type="InterPro" id="IPR001482">
    <property type="entry name" value="T2SS/T4SS_dom"/>
</dbReference>
<dbReference type="GO" id="GO:0005524">
    <property type="term" value="F:ATP binding"/>
    <property type="evidence" value="ECO:0007669"/>
    <property type="project" value="UniProtKB-KW"/>
</dbReference>
<dbReference type="Pfam" id="PF00437">
    <property type="entry name" value="T2SSE"/>
    <property type="match status" value="1"/>
</dbReference>
<dbReference type="Proteomes" id="UP000177167">
    <property type="component" value="Unassembled WGS sequence"/>
</dbReference>
<comment type="caution">
    <text evidence="5">The sequence shown here is derived from an EMBL/GenBank/DDBJ whole genome shotgun (WGS) entry which is preliminary data.</text>
</comment>
<dbReference type="EMBL" id="MGJP01000022">
    <property type="protein sequence ID" value="OGN09938.1"/>
    <property type="molecule type" value="Genomic_DNA"/>
</dbReference>
<evidence type="ECO:0000256" key="2">
    <source>
        <dbReference type="ARBA" id="ARBA00022741"/>
    </source>
</evidence>
<reference evidence="5 6" key="1">
    <citation type="journal article" date="2016" name="Nat. Commun.">
        <title>Thousands of microbial genomes shed light on interconnected biogeochemical processes in an aquifer system.</title>
        <authorList>
            <person name="Anantharaman K."/>
            <person name="Brown C.T."/>
            <person name="Hug L.A."/>
            <person name="Sharon I."/>
            <person name="Castelle C.J."/>
            <person name="Probst A.J."/>
            <person name="Thomas B.C."/>
            <person name="Singh A."/>
            <person name="Wilkins M.J."/>
            <person name="Karaoz U."/>
            <person name="Brodie E.L."/>
            <person name="Williams K.H."/>
            <person name="Hubbard S.S."/>
            <person name="Banfield J.F."/>
        </authorList>
    </citation>
    <scope>NUCLEOTIDE SEQUENCE [LARGE SCALE GENOMIC DNA]</scope>
</reference>
<dbReference type="GO" id="GO:0016887">
    <property type="term" value="F:ATP hydrolysis activity"/>
    <property type="evidence" value="ECO:0007669"/>
    <property type="project" value="TreeGrafter"/>
</dbReference>
<accession>A0A1F8FBK0</accession>
<proteinExistence type="inferred from homology"/>
<evidence type="ECO:0000313" key="5">
    <source>
        <dbReference type="EMBL" id="OGN09938.1"/>
    </source>
</evidence>
<keyword evidence="2" id="KW-0547">Nucleotide-binding</keyword>
<evidence type="ECO:0000256" key="3">
    <source>
        <dbReference type="ARBA" id="ARBA00022840"/>
    </source>
</evidence>
<dbReference type="PANTHER" id="PTHR30258:SF1">
    <property type="entry name" value="PROTEIN TRANSPORT PROTEIN HOFB HOMOLOG"/>
    <property type="match status" value="1"/>
</dbReference>
<organism evidence="5 6">
    <name type="scientific">Candidatus Yanofskybacteria bacterium RIFCSPHIGHO2_02_FULL_41_11</name>
    <dbReference type="NCBI Taxonomy" id="1802675"/>
    <lineage>
        <taxon>Bacteria</taxon>
        <taxon>Candidatus Yanofskyibacteriota</taxon>
    </lineage>
</organism>
<evidence type="ECO:0000256" key="1">
    <source>
        <dbReference type="ARBA" id="ARBA00006611"/>
    </source>
</evidence>
<dbReference type="SUPFAM" id="SSF52540">
    <property type="entry name" value="P-loop containing nucleoside triphosphate hydrolases"/>
    <property type="match status" value="1"/>
</dbReference>
<name>A0A1F8FBK0_9BACT</name>
<dbReference type="PANTHER" id="PTHR30258">
    <property type="entry name" value="TYPE II SECRETION SYSTEM PROTEIN GSPE-RELATED"/>
    <property type="match status" value="1"/>
</dbReference>
<feature type="domain" description="Bacterial type II secretion system protein E" evidence="4">
    <location>
        <begin position="233"/>
        <end position="247"/>
    </location>
</feature>
<sequence length="424" mass="47162">MGAIEIKEKELSQFENSIKNIADIKSHIKKLSATSLLELVLAGALKTEASDIHIEPRLKEIQLRYRLDGLLHDITSLDKLSYEKILNRIKVLSKMKLNIHNTPQDGRLTIRQEPASIEVRVSILPSEFGETIVMRLLDPKTIKKRLEDLGMREDLLGRVREVLQKPTGAILTTGPTGSGKTTMLYAFVSYLNSSEKKIITIEDPIEYHIEGISQTQVDNRKGYTFANGLKAIVRQDPDIILVGEIRDAETADIALQAALTGHLVLSTIHTNDAAGTVPRLIDLGIRPQTIAPAINMAVAQRLVRKLCPNCKKLEKIKPNDLKKIKTALGPIEDKVKFPNLDSTLELGFPGKCKECNDLGYKGRIGIFEAFNMSREMEKLILKSPAISEVRDLAIAEGMITMLQDAYVKLLNGVTSMEEIERVLG</sequence>
<comment type="similarity">
    <text evidence="1">Belongs to the GSP E family.</text>
</comment>
<evidence type="ECO:0000313" key="6">
    <source>
        <dbReference type="Proteomes" id="UP000177167"/>
    </source>
</evidence>
<dbReference type="Gene3D" id="3.30.450.90">
    <property type="match status" value="1"/>
</dbReference>
<dbReference type="CDD" id="cd01129">
    <property type="entry name" value="PulE-GspE-like"/>
    <property type="match status" value="1"/>
</dbReference>
<dbReference type="AlphaFoldDB" id="A0A1F8FBK0"/>
<dbReference type="InterPro" id="IPR027417">
    <property type="entry name" value="P-loop_NTPase"/>
</dbReference>